<evidence type="ECO:0000313" key="1">
    <source>
        <dbReference type="EnsemblMetazoa" id="PPA37358.1"/>
    </source>
</evidence>
<protein>
    <submittedName>
        <fullName evidence="1">Uncharacterized protein</fullName>
    </submittedName>
</protein>
<reference evidence="2" key="1">
    <citation type="journal article" date="2008" name="Nat. Genet.">
        <title>The Pristionchus pacificus genome provides a unique perspective on nematode lifestyle and parasitism.</title>
        <authorList>
            <person name="Dieterich C."/>
            <person name="Clifton S.W."/>
            <person name="Schuster L.N."/>
            <person name="Chinwalla A."/>
            <person name="Delehaunty K."/>
            <person name="Dinkelacker I."/>
            <person name="Fulton L."/>
            <person name="Fulton R."/>
            <person name="Godfrey J."/>
            <person name="Minx P."/>
            <person name="Mitreva M."/>
            <person name="Roeseler W."/>
            <person name="Tian H."/>
            <person name="Witte H."/>
            <person name="Yang S.P."/>
            <person name="Wilson R.K."/>
            <person name="Sommer R.J."/>
        </authorList>
    </citation>
    <scope>NUCLEOTIDE SEQUENCE [LARGE SCALE GENOMIC DNA]</scope>
    <source>
        <strain evidence="2">PS312</strain>
    </source>
</reference>
<gene>
    <name evidence="1" type="primary">WBGene00275727</name>
</gene>
<proteinExistence type="predicted"/>
<dbReference type="AlphaFoldDB" id="A0A2A6BSF4"/>
<dbReference type="Proteomes" id="UP000005239">
    <property type="component" value="Unassembled WGS sequence"/>
</dbReference>
<accession>A0A2A6BSF4</accession>
<dbReference type="EnsemblMetazoa" id="PPA37358.1">
    <property type="protein sequence ID" value="PPA37358.1"/>
    <property type="gene ID" value="WBGene00275727"/>
</dbReference>
<reference evidence="1" key="2">
    <citation type="submission" date="2022-06" db="UniProtKB">
        <authorList>
            <consortium name="EnsemblMetazoa"/>
        </authorList>
    </citation>
    <scope>IDENTIFICATION</scope>
    <source>
        <strain evidence="1">PS312</strain>
    </source>
</reference>
<keyword evidence="2" id="KW-1185">Reference proteome</keyword>
<organism evidence="1 2">
    <name type="scientific">Pristionchus pacificus</name>
    <name type="common">Parasitic nematode worm</name>
    <dbReference type="NCBI Taxonomy" id="54126"/>
    <lineage>
        <taxon>Eukaryota</taxon>
        <taxon>Metazoa</taxon>
        <taxon>Ecdysozoa</taxon>
        <taxon>Nematoda</taxon>
        <taxon>Chromadorea</taxon>
        <taxon>Rhabditida</taxon>
        <taxon>Rhabditina</taxon>
        <taxon>Diplogasteromorpha</taxon>
        <taxon>Diplogasteroidea</taxon>
        <taxon>Neodiplogasteridae</taxon>
        <taxon>Pristionchus</taxon>
    </lineage>
</organism>
<name>A0A2A6BSF4_PRIPA</name>
<accession>A0A8R1YSI7</accession>
<sequence>MINNEPKEIEISTEMSIRYFNPIILMEEYSRAVADPSFTIRKTSQQSCARPLEFEVWVSLASMPDARVLGLKKTSSTSRDPRENSAGSGGDDRWKLRFTASTWRPPFEKFINLQLDYLIIPSNLLMKIALVSHFDANFRKWLIEGGTREIEITTDGMIHELNPASFMEEFSNAVENPSLSVISTLHHAQVECMDHHYRSRYIHTPHSWKPPFEKFVTLRLDYLIIPVDLIMKIIMLRFNKNVAGDWRVRATGKIDVKMIRGGLQQNMMCDRNHGGASFTVRFRKRDVITIEHLESHNIFGEASFSLAITFH</sequence>
<evidence type="ECO:0000313" key="2">
    <source>
        <dbReference type="Proteomes" id="UP000005239"/>
    </source>
</evidence>